<evidence type="ECO:0000313" key="6">
    <source>
        <dbReference type="EMBL" id="MBW8726351.1"/>
    </source>
</evidence>
<keyword evidence="4 6" id="KW-0067">ATP-binding</keyword>
<dbReference type="SMART" id="SM00382">
    <property type="entry name" value="AAA"/>
    <property type="match status" value="1"/>
</dbReference>
<dbReference type="InterPro" id="IPR027417">
    <property type="entry name" value="P-loop_NTPase"/>
</dbReference>
<dbReference type="InterPro" id="IPR017871">
    <property type="entry name" value="ABC_transporter-like_CS"/>
</dbReference>
<gene>
    <name evidence="6" type="ORF">JF625_14490</name>
</gene>
<evidence type="ECO:0000256" key="4">
    <source>
        <dbReference type="ARBA" id="ARBA00022840"/>
    </source>
</evidence>
<dbReference type="GO" id="GO:0015833">
    <property type="term" value="P:peptide transport"/>
    <property type="evidence" value="ECO:0007669"/>
    <property type="project" value="InterPro"/>
</dbReference>
<comment type="subcellular location">
    <subcellularLocation>
        <location evidence="1">Cell inner membrane</location>
        <topology evidence="1">Peripheral membrane protein</topology>
    </subcellularLocation>
</comment>
<dbReference type="PROSITE" id="PS00211">
    <property type="entry name" value="ABC_TRANSPORTER_1"/>
    <property type="match status" value="1"/>
</dbReference>
<evidence type="ECO:0000259" key="5">
    <source>
        <dbReference type="PROSITE" id="PS50893"/>
    </source>
</evidence>
<feature type="domain" description="ABC transporter" evidence="5">
    <location>
        <begin position="7"/>
        <end position="253"/>
    </location>
</feature>
<organism evidence="6 7">
    <name type="scientific">Inquilinus limosus</name>
    <dbReference type="NCBI Taxonomy" id="171674"/>
    <lineage>
        <taxon>Bacteria</taxon>
        <taxon>Pseudomonadati</taxon>
        <taxon>Pseudomonadota</taxon>
        <taxon>Alphaproteobacteria</taxon>
        <taxon>Rhodospirillales</taxon>
        <taxon>Rhodospirillaceae</taxon>
        <taxon>Inquilinus</taxon>
    </lineage>
</organism>
<dbReference type="PANTHER" id="PTHR43776">
    <property type="entry name" value="TRANSPORT ATP-BINDING PROTEIN"/>
    <property type="match status" value="1"/>
</dbReference>
<dbReference type="AlphaFoldDB" id="A0A952KI34"/>
<proteinExistence type="predicted"/>
<evidence type="ECO:0000256" key="2">
    <source>
        <dbReference type="ARBA" id="ARBA00022448"/>
    </source>
</evidence>
<comment type="caution">
    <text evidence="6">The sequence shown here is derived from an EMBL/GenBank/DDBJ whole genome shotgun (WGS) entry which is preliminary data.</text>
</comment>
<dbReference type="PROSITE" id="PS50893">
    <property type="entry name" value="ABC_TRANSPORTER_2"/>
    <property type="match status" value="1"/>
</dbReference>
<accession>A0A952KI34</accession>
<dbReference type="SUPFAM" id="SSF52540">
    <property type="entry name" value="P-loop containing nucleoside triphosphate hydrolases"/>
    <property type="match status" value="1"/>
</dbReference>
<dbReference type="Gene3D" id="3.40.50.300">
    <property type="entry name" value="P-loop containing nucleotide triphosphate hydrolases"/>
    <property type="match status" value="1"/>
</dbReference>
<evidence type="ECO:0000313" key="7">
    <source>
        <dbReference type="Proteomes" id="UP000700706"/>
    </source>
</evidence>
<reference evidence="6" key="1">
    <citation type="submission" date="2020-06" db="EMBL/GenBank/DDBJ databases">
        <title>Stable isotope informed genome-resolved metagenomics uncovers potential trophic interactions in rhizosphere soil.</title>
        <authorList>
            <person name="Starr E.P."/>
            <person name="Shi S."/>
            <person name="Blazewicz S.J."/>
            <person name="Koch B.J."/>
            <person name="Probst A.J."/>
            <person name="Hungate B.A."/>
            <person name="Pett-Ridge J."/>
            <person name="Firestone M.K."/>
            <person name="Banfield J.F."/>
        </authorList>
    </citation>
    <scope>NUCLEOTIDE SEQUENCE</scope>
    <source>
        <strain evidence="6">YM_69_17</strain>
    </source>
</reference>
<dbReference type="Proteomes" id="UP000700706">
    <property type="component" value="Unassembled WGS sequence"/>
</dbReference>
<dbReference type="InterPro" id="IPR003439">
    <property type="entry name" value="ABC_transporter-like_ATP-bd"/>
</dbReference>
<dbReference type="GO" id="GO:0005524">
    <property type="term" value="F:ATP binding"/>
    <property type="evidence" value="ECO:0007669"/>
    <property type="project" value="UniProtKB-KW"/>
</dbReference>
<dbReference type="GO" id="GO:0005886">
    <property type="term" value="C:plasma membrane"/>
    <property type="evidence" value="ECO:0007669"/>
    <property type="project" value="UniProtKB-SubCell"/>
</dbReference>
<sequence>MTAPPLIELEGVGMRFGAGDHTVTALRDVSFQLRPGRAIALVGESGCGKTTCARLIAGLYRPTEGRVRFRGRDVTGQAGRAGELAYRRAVQMIFQDPFASLNPVFNVAHHLSRPIRLHGHAAAAKAVEARVAELLRWVGLDPDITAIKYPHQLSGGQRQRVNIARALAVEPEILVADEPTSMLDVSIRLDILRLLAETKAARGLAMLYITHDIATAAHVAEEVVVMFAGQMVEWGDAAAVTGAPQHPYTRLLLSAVPDPDVKLRGQGGRAFQAKAEAIRAASRKASDEIVALGPNHFMRAVPDAVAA</sequence>
<dbReference type="InterPro" id="IPR050319">
    <property type="entry name" value="ABC_transp_ATP-bind"/>
</dbReference>
<dbReference type="Pfam" id="PF00005">
    <property type="entry name" value="ABC_tran"/>
    <property type="match status" value="1"/>
</dbReference>
<evidence type="ECO:0000256" key="3">
    <source>
        <dbReference type="ARBA" id="ARBA00022741"/>
    </source>
</evidence>
<dbReference type="Pfam" id="PF08352">
    <property type="entry name" value="oligo_HPY"/>
    <property type="match status" value="1"/>
</dbReference>
<evidence type="ECO:0000256" key="1">
    <source>
        <dbReference type="ARBA" id="ARBA00004417"/>
    </source>
</evidence>
<dbReference type="GO" id="GO:0055085">
    <property type="term" value="P:transmembrane transport"/>
    <property type="evidence" value="ECO:0007669"/>
    <property type="project" value="UniProtKB-ARBA"/>
</dbReference>
<dbReference type="GO" id="GO:0016887">
    <property type="term" value="F:ATP hydrolysis activity"/>
    <property type="evidence" value="ECO:0007669"/>
    <property type="project" value="InterPro"/>
</dbReference>
<dbReference type="InterPro" id="IPR013563">
    <property type="entry name" value="Oligopep_ABC_C"/>
</dbReference>
<dbReference type="CDD" id="cd03257">
    <property type="entry name" value="ABC_NikE_OppD_transporters"/>
    <property type="match status" value="1"/>
</dbReference>
<protein>
    <submittedName>
        <fullName evidence="6">ABC transporter ATP-binding protein</fullName>
    </submittedName>
</protein>
<dbReference type="EMBL" id="JAEKLZ010000210">
    <property type="protein sequence ID" value="MBW8726351.1"/>
    <property type="molecule type" value="Genomic_DNA"/>
</dbReference>
<keyword evidence="2" id="KW-0813">Transport</keyword>
<keyword evidence="3" id="KW-0547">Nucleotide-binding</keyword>
<dbReference type="PANTHER" id="PTHR43776:SF8">
    <property type="entry name" value="ABC TRANSPORTER, ATP-BINDING PROTEIN"/>
    <property type="match status" value="1"/>
</dbReference>
<dbReference type="InterPro" id="IPR003593">
    <property type="entry name" value="AAA+_ATPase"/>
</dbReference>
<name>A0A952KI34_9PROT</name>